<feature type="chain" id="PRO_5012756542" description="Mid2 domain-containing protein" evidence="3">
    <location>
        <begin position="26"/>
        <end position="522"/>
    </location>
</feature>
<feature type="region of interest" description="Disordered" evidence="1">
    <location>
        <begin position="290"/>
        <end position="310"/>
    </location>
</feature>
<feature type="signal peptide" evidence="3">
    <location>
        <begin position="1"/>
        <end position="25"/>
    </location>
</feature>
<comment type="caution">
    <text evidence="4">The sequence shown here is derived from an EMBL/GenBank/DDBJ whole genome shotgun (WGS) entry which is preliminary data.</text>
</comment>
<feature type="compositionally biased region" description="Polar residues" evidence="1">
    <location>
        <begin position="400"/>
        <end position="426"/>
    </location>
</feature>
<dbReference type="GeneID" id="63774878"/>
<evidence type="ECO:0008006" key="6">
    <source>
        <dbReference type="Google" id="ProtNLM"/>
    </source>
</evidence>
<organism evidence="4 5">
    <name type="scientific">Pseudomassariella vexata</name>
    <dbReference type="NCBI Taxonomy" id="1141098"/>
    <lineage>
        <taxon>Eukaryota</taxon>
        <taxon>Fungi</taxon>
        <taxon>Dikarya</taxon>
        <taxon>Ascomycota</taxon>
        <taxon>Pezizomycotina</taxon>
        <taxon>Sordariomycetes</taxon>
        <taxon>Xylariomycetidae</taxon>
        <taxon>Amphisphaeriales</taxon>
        <taxon>Pseudomassariaceae</taxon>
        <taxon>Pseudomassariella</taxon>
    </lineage>
</organism>
<dbReference type="Proteomes" id="UP000193689">
    <property type="component" value="Unassembled WGS sequence"/>
</dbReference>
<feature type="region of interest" description="Disordered" evidence="1">
    <location>
        <begin position="323"/>
        <end position="522"/>
    </location>
</feature>
<evidence type="ECO:0000256" key="1">
    <source>
        <dbReference type="SAM" id="MobiDB-lite"/>
    </source>
</evidence>
<gene>
    <name evidence="4" type="ORF">BCR38DRAFT_412257</name>
</gene>
<keyword evidence="2" id="KW-1133">Transmembrane helix</keyword>
<dbReference type="RefSeq" id="XP_040712486.1">
    <property type="nucleotide sequence ID" value="XM_040858666.1"/>
</dbReference>
<evidence type="ECO:0000256" key="2">
    <source>
        <dbReference type="SAM" id="Phobius"/>
    </source>
</evidence>
<accession>A0A1Y2DLD6</accession>
<evidence type="ECO:0000313" key="5">
    <source>
        <dbReference type="Proteomes" id="UP000193689"/>
    </source>
</evidence>
<evidence type="ECO:0000256" key="3">
    <source>
        <dbReference type="SAM" id="SignalP"/>
    </source>
</evidence>
<dbReference type="AlphaFoldDB" id="A0A1Y2DLD6"/>
<keyword evidence="5" id="KW-1185">Reference proteome</keyword>
<proteinExistence type="predicted"/>
<name>A0A1Y2DLD6_9PEZI</name>
<dbReference type="STRING" id="1141098.A0A1Y2DLD6"/>
<feature type="transmembrane region" description="Helical" evidence="2">
    <location>
        <begin position="258"/>
        <end position="280"/>
    </location>
</feature>
<reference evidence="4 5" key="1">
    <citation type="submission" date="2016-07" db="EMBL/GenBank/DDBJ databases">
        <title>Pervasive Adenine N6-methylation of Active Genes in Fungi.</title>
        <authorList>
            <consortium name="DOE Joint Genome Institute"/>
            <person name="Mondo S.J."/>
            <person name="Dannebaum R.O."/>
            <person name="Kuo R.C."/>
            <person name="Labutti K."/>
            <person name="Haridas S."/>
            <person name="Kuo A."/>
            <person name="Salamov A."/>
            <person name="Ahrendt S.R."/>
            <person name="Lipzen A."/>
            <person name="Sullivan W."/>
            <person name="Andreopoulos W.B."/>
            <person name="Clum A."/>
            <person name="Lindquist E."/>
            <person name="Daum C."/>
            <person name="Ramamoorthy G.K."/>
            <person name="Gryganskyi A."/>
            <person name="Culley D."/>
            <person name="Magnuson J.K."/>
            <person name="James T.Y."/>
            <person name="O'Malley M.A."/>
            <person name="Stajich J.E."/>
            <person name="Spatafora J.W."/>
            <person name="Visel A."/>
            <person name="Grigoriev I.V."/>
        </authorList>
    </citation>
    <scope>NUCLEOTIDE SEQUENCE [LARGE SCALE GENOMIC DNA]</scope>
    <source>
        <strain evidence="4 5">CBS 129021</strain>
    </source>
</reference>
<feature type="compositionally biased region" description="Polar residues" evidence="1">
    <location>
        <begin position="325"/>
        <end position="341"/>
    </location>
</feature>
<dbReference type="EMBL" id="MCFJ01000012">
    <property type="protein sequence ID" value="ORY60052.1"/>
    <property type="molecule type" value="Genomic_DNA"/>
</dbReference>
<feature type="compositionally biased region" description="Polar residues" evidence="1">
    <location>
        <begin position="351"/>
        <end position="363"/>
    </location>
</feature>
<keyword evidence="2" id="KW-0812">Transmembrane</keyword>
<evidence type="ECO:0000313" key="4">
    <source>
        <dbReference type="EMBL" id="ORY60052.1"/>
    </source>
</evidence>
<feature type="compositionally biased region" description="Polar residues" evidence="1">
    <location>
        <begin position="513"/>
        <end position="522"/>
    </location>
</feature>
<sequence length="522" mass="54236">MHRLWSCAACLGSMLVAVLTRGTAAAAHHDKYQIHRLEKAHDAHRRRDDDTCQSGYSLCPASVSGGCCPNNYACEATYCYATTAGPTTACGKAGYYNCGLEAPGELPLLTCFVRNADRSVLGACCPTSYICAPGGCNPPVGLAYTDSCPTSYYLCPSSLGYGCCKNGLACGSSSCYSTEPSTYTITSPVTTTNSAGSTFTSVATITGVTTPAPASVSTGTSSALPKLIPSTISKEAAIPTSSEGEDGGGGGGLTQGQLGGIVGGVVSLFIAVVAAAFFIIRRLKQTARIVEESRRESSAGKTSHKTGFGASTVMEVDEEIDPHMQTPSIRPSHLRAQSDSSVDLRLHSPARSPQLSSGHSTPPASVWPGQYNPLPNMDADGIRHPSIESSTGGYYDPARYTNQYGTNRGSSDSQATFRASRQSNASEVIGSADGAHGVSELDASEAAARRRSSSGATRPPVAHIRRSSDGSHHRGKSDSSVQAAPLGTVSEELHGFYGPQDRTVGQTAARLQPNHSQNGSMA</sequence>
<protein>
    <recommendedName>
        <fullName evidence="6">Mid2 domain-containing protein</fullName>
    </recommendedName>
</protein>
<dbReference type="InParanoid" id="A0A1Y2DLD6"/>
<keyword evidence="3" id="KW-0732">Signal</keyword>
<dbReference type="OrthoDB" id="5292518at2759"/>
<keyword evidence="2" id="KW-0472">Membrane</keyword>